<dbReference type="PANTHER" id="PTHR30561:SF1">
    <property type="entry name" value="MULTIDRUG TRANSPORTER EMRE"/>
    <property type="match status" value="1"/>
</dbReference>
<comment type="similarity">
    <text evidence="7 8">Belongs to the drug/metabolite transporter (DMT) superfamily. Small multidrug resistance (SMR) (TC 2.A.7.1) family.</text>
</comment>
<dbReference type="GO" id="GO:0005886">
    <property type="term" value="C:plasma membrane"/>
    <property type="evidence" value="ECO:0007669"/>
    <property type="project" value="UniProtKB-SubCell"/>
</dbReference>
<dbReference type="Gene3D" id="1.10.3730.20">
    <property type="match status" value="1"/>
</dbReference>
<accession>A0A0D7KFW8</accession>
<evidence type="ECO:0000256" key="7">
    <source>
        <dbReference type="ARBA" id="ARBA00038032"/>
    </source>
</evidence>
<evidence type="ECO:0000256" key="8">
    <source>
        <dbReference type="RuleBase" id="RU003942"/>
    </source>
</evidence>
<dbReference type="EMBL" id="JXYQ01000005">
    <property type="protein sequence ID" value="KJA12118.1"/>
    <property type="molecule type" value="Genomic_DNA"/>
</dbReference>
<dbReference type="InterPro" id="IPR000390">
    <property type="entry name" value="Small_drug/metabolite_transptr"/>
</dbReference>
<dbReference type="FunFam" id="1.10.3730.20:FF:000001">
    <property type="entry name" value="Quaternary ammonium compound resistance transporter SugE"/>
    <property type="match status" value="1"/>
</dbReference>
<keyword evidence="4 8" id="KW-0812">Transmembrane</keyword>
<gene>
    <name evidence="10" type="ORF">RP29_01970</name>
</gene>
<dbReference type="PATRIC" id="fig|80878.5.peg.2683"/>
<evidence type="ECO:0000256" key="2">
    <source>
        <dbReference type="ARBA" id="ARBA00022448"/>
    </source>
</evidence>
<keyword evidence="2" id="KW-0813">Transport</keyword>
<evidence type="ECO:0000256" key="6">
    <source>
        <dbReference type="ARBA" id="ARBA00023136"/>
    </source>
</evidence>
<dbReference type="AlphaFoldDB" id="A0A0D7KFW8"/>
<feature type="transmembrane region" description="Helical" evidence="9">
    <location>
        <begin position="86"/>
        <end position="105"/>
    </location>
</feature>
<evidence type="ECO:0000256" key="9">
    <source>
        <dbReference type="SAM" id="Phobius"/>
    </source>
</evidence>
<reference evidence="10 11" key="1">
    <citation type="submission" date="2014-12" db="EMBL/GenBank/DDBJ databases">
        <title>Isolation of bacteria from lake water.</title>
        <authorList>
            <person name="Sheng K.-Y."/>
            <person name="Chin P.-S."/>
            <person name="Chan K.-G."/>
            <person name="Tan G.S."/>
        </authorList>
    </citation>
    <scope>NUCLEOTIDE SEQUENCE [LARGE SCALE GENOMIC DNA]</scope>
    <source>
        <strain evidence="10 11">KY4</strain>
    </source>
</reference>
<proteinExistence type="inferred from homology"/>
<dbReference type="SUPFAM" id="SSF103481">
    <property type="entry name" value="Multidrug resistance efflux transporter EmrE"/>
    <property type="match status" value="1"/>
</dbReference>
<evidence type="ECO:0000256" key="5">
    <source>
        <dbReference type="ARBA" id="ARBA00022989"/>
    </source>
</evidence>
<feature type="transmembrane region" description="Helical" evidence="9">
    <location>
        <begin position="60"/>
        <end position="80"/>
    </location>
</feature>
<evidence type="ECO:0000256" key="4">
    <source>
        <dbReference type="ARBA" id="ARBA00022692"/>
    </source>
</evidence>
<comment type="subcellular location">
    <subcellularLocation>
        <location evidence="1 8">Cell membrane</location>
        <topology evidence="1 8">Multi-pass membrane protein</topology>
    </subcellularLocation>
</comment>
<dbReference type="GO" id="GO:1990961">
    <property type="term" value="P:xenobiotic detoxification by transmembrane export across the plasma membrane"/>
    <property type="evidence" value="ECO:0007669"/>
    <property type="project" value="UniProtKB-ARBA"/>
</dbReference>
<dbReference type="GO" id="GO:0015199">
    <property type="term" value="F:amino-acid betaine transmembrane transporter activity"/>
    <property type="evidence" value="ECO:0007669"/>
    <property type="project" value="TreeGrafter"/>
</dbReference>
<dbReference type="GO" id="GO:0015220">
    <property type="term" value="F:choline transmembrane transporter activity"/>
    <property type="evidence" value="ECO:0007669"/>
    <property type="project" value="TreeGrafter"/>
</dbReference>
<organism evidence="10 11">
    <name type="scientific">Acidovorax temperans</name>
    <dbReference type="NCBI Taxonomy" id="80878"/>
    <lineage>
        <taxon>Bacteria</taxon>
        <taxon>Pseudomonadati</taxon>
        <taxon>Pseudomonadota</taxon>
        <taxon>Betaproteobacteria</taxon>
        <taxon>Burkholderiales</taxon>
        <taxon>Comamonadaceae</taxon>
        <taxon>Acidovorax</taxon>
    </lineage>
</organism>
<dbReference type="OrthoDB" id="9808638at2"/>
<dbReference type="Proteomes" id="UP000032566">
    <property type="component" value="Unassembled WGS sequence"/>
</dbReference>
<dbReference type="GO" id="GO:0031460">
    <property type="term" value="P:glycine betaine transport"/>
    <property type="evidence" value="ECO:0007669"/>
    <property type="project" value="TreeGrafter"/>
</dbReference>
<keyword evidence="11" id="KW-1185">Reference proteome</keyword>
<keyword evidence="3" id="KW-1003">Cell membrane</keyword>
<protein>
    <submittedName>
        <fullName evidence="10">Multidrug transporter</fullName>
    </submittedName>
</protein>
<dbReference type="PANTHER" id="PTHR30561">
    <property type="entry name" value="SMR FAMILY PROTON-DEPENDENT DRUG EFFLUX TRANSPORTER SUGE"/>
    <property type="match status" value="1"/>
</dbReference>
<dbReference type="GO" id="GO:0015297">
    <property type="term" value="F:antiporter activity"/>
    <property type="evidence" value="ECO:0007669"/>
    <property type="project" value="TreeGrafter"/>
</dbReference>
<evidence type="ECO:0000256" key="3">
    <source>
        <dbReference type="ARBA" id="ARBA00022475"/>
    </source>
</evidence>
<evidence type="ECO:0000313" key="11">
    <source>
        <dbReference type="Proteomes" id="UP000032566"/>
    </source>
</evidence>
<name>A0A0D7KFW8_9BURK</name>
<evidence type="ECO:0000256" key="1">
    <source>
        <dbReference type="ARBA" id="ARBA00004651"/>
    </source>
</evidence>
<keyword evidence="6 9" id="KW-0472">Membrane</keyword>
<dbReference type="InterPro" id="IPR045324">
    <property type="entry name" value="Small_multidrug_res"/>
</dbReference>
<sequence length="111" mass="11760">MSKPYLFLAVAILCEVIATSAMKSSQGFTRLVPSIFTVLMYCVSFYALSQTLAVIPTGIAYAIWSGVGIVLISLVGWIVFQQTLDAPALIGMGLICAGVVVINVFSKATAH</sequence>
<dbReference type="RefSeq" id="WP_044395327.1">
    <property type="nucleotide sequence ID" value="NZ_JXYQ01000005.1"/>
</dbReference>
<feature type="transmembrane region" description="Helical" evidence="9">
    <location>
        <begin position="28"/>
        <end position="48"/>
    </location>
</feature>
<keyword evidence="5 9" id="KW-1133">Transmembrane helix</keyword>
<evidence type="ECO:0000313" key="10">
    <source>
        <dbReference type="EMBL" id="KJA12118.1"/>
    </source>
</evidence>
<dbReference type="Pfam" id="PF00893">
    <property type="entry name" value="Multi_Drug_Res"/>
    <property type="match status" value="1"/>
</dbReference>
<comment type="caution">
    <text evidence="10">The sequence shown here is derived from an EMBL/GenBank/DDBJ whole genome shotgun (WGS) entry which is preliminary data.</text>
</comment>
<dbReference type="InterPro" id="IPR037185">
    <property type="entry name" value="EmrE-like"/>
</dbReference>